<name>A0A381YHR3_9ZZZZ</name>
<proteinExistence type="inferred from homology"/>
<dbReference type="AlphaFoldDB" id="A0A381YHR3"/>
<evidence type="ECO:0000259" key="4">
    <source>
        <dbReference type="PROSITE" id="PS51891"/>
    </source>
</evidence>
<protein>
    <recommendedName>
        <fullName evidence="4">CENP-V/GFA domain-containing protein</fullName>
    </recommendedName>
</protein>
<dbReference type="SUPFAM" id="SSF51316">
    <property type="entry name" value="Mss4-like"/>
    <property type="match status" value="1"/>
</dbReference>
<dbReference type="Gene3D" id="2.170.150.70">
    <property type="match status" value="1"/>
</dbReference>
<dbReference type="GO" id="GO:0016846">
    <property type="term" value="F:carbon-sulfur lyase activity"/>
    <property type="evidence" value="ECO:0007669"/>
    <property type="project" value="InterPro"/>
</dbReference>
<dbReference type="InterPro" id="IPR006913">
    <property type="entry name" value="CENP-V/GFA"/>
</dbReference>
<dbReference type="InterPro" id="IPR052355">
    <property type="entry name" value="CENP-V-like"/>
</dbReference>
<dbReference type="PANTHER" id="PTHR28620">
    <property type="entry name" value="CENTROMERE PROTEIN V"/>
    <property type="match status" value="1"/>
</dbReference>
<accession>A0A381YHR3</accession>
<dbReference type="Pfam" id="PF04828">
    <property type="entry name" value="GFA"/>
    <property type="match status" value="1"/>
</dbReference>
<organism evidence="5">
    <name type="scientific">marine metagenome</name>
    <dbReference type="NCBI Taxonomy" id="408172"/>
    <lineage>
        <taxon>unclassified sequences</taxon>
        <taxon>metagenomes</taxon>
        <taxon>ecological metagenomes</taxon>
    </lineage>
</organism>
<reference evidence="5" key="1">
    <citation type="submission" date="2018-05" db="EMBL/GenBank/DDBJ databases">
        <authorList>
            <person name="Lanie J.A."/>
            <person name="Ng W.-L."/>
            <person name="Kazmierczak K.M."/>
            <person name="Andrzejewski T.M."/>
            <person name="Davidsen T.M."/>
            <person name="Wayne K.J."/>
            <person name="Tettelin H."/>
            <person name="Glass J.I."/>
            <person name="Rusch D."/>
            <person name="Podicherti R."/>
            <person name="Tsui H.-C.T."/>
            <person name="Winkler M.E."/>
        </authorList>
    </citation>
    <scope>NUCLEOTIDE SEQUENCE</scope>
</reference>
<gene>
    <name evidence="5" type="ORF">METZ01_LOCUS129423</name>
</gene>
<evidence type="ECO:0000256" key="2">
    <source>
        <dbReference type="ARBA" id="ARBA00022723"/>
    </source>
</evidence>
<dbReference type="PROSITE" id="PS51891">
    <property type="entry name" value="CENP_V_GFA"/>
    <property type="match status" value="1"/>
</dbReference>
<dbReference type="GO" id="GO:0046872">
    <property type="term" value="F:metal ion binding"/>
    <property type="evidence" value="ECO:0007669"/>
    <property type="project" value="UniProtKB-KW"/>
</dbReference>
<keyword evidence="3" id="KW-0862">Zinc</keyword>
<feature type="domain" description="CENP-V/GFA" evidence="4">
    <location>
        <begin position="1"/>
        <end position="117"/>
    </location>
</feature>
<dbReference type="EMBL" id="UINC01018266">
    <property type="protein sequence ID" value="SVA76569.1"/>
    <property type="molecule type" value="Genomic_DNA"/>
</dbReference>
<sequence length="117" mass="13604">MKGSCHCGKVEFLIKVSEEDIFKDIYRCDCSLCIKKGIIMKPLPKEKFALIQGDEFLNSYKWNKKIAEHFFCNICGVYTHHQRRRDATQYSVNLGCLEAIEIPEEKEIKWIDGSSHS</sequence>
<evidence type="ECO:0000313" key="5">
    <source>
        <dbReference type="EMBL" id="SVA76569.1"/>
    </source>
</evidence>
<evidence type="ECO:0000256" key="1">
    <source>
        <dbReference type="ARBA" id="ARBA00005495"/>
    </source>
</evidence>
<dbReference type="PANTHER" id="PTHR28620:SF1">
    <property type="entry name" value="CENP-V_GFA DOMAIN-CONTAINING PROTEIN"/>
    <property type="match status" value="1"/>
</dbReference>
<comment type="similarity">
    <text evidence="1">Belongs to the Gfa family.</text>
</comment>
<evidence type="ECO:0000256" key="3">
    <source>
        <dbReference type="ARBA" id="ARBA00022833"/>
    </source>
</evidence>
<dbReference type="InterPro" id="IPR011057">
    <property type="entry name" value="Mss4-like_sf"/>
</dbReference>
<keyword evidence="2" id="KW-0479">Metal-binding</keyword>